<evidence type="ECO:0000259" key="1">
    <source>
        <dbReference type="Pfam" id="PF13439"/>
    </source>
</evidence>
<dbReference type="EC" id="2.4.-.-" evidence="2"/>
<dbReference type="Pfam" id="PF13439">
    <property type="entry name" value="Glyco_transf_4"/>
    <property type="match status" value="1"/>
</dbReference>
<accession>A0A8F1SAW9</accession>
<feature type="domain" description="Glycosyltransferase subfamily 4-like N-terminal" evidence="1">
    <location>
        <begin position="14"/>
        <end position="90"/>
    </location>
</feature>
<sequence length="110" mass="12863">MRIGLFTDSYRPSINGIVYVVESLKRELEALGHEVYVFCPAKSISPSKQAELLHEDENSRIIRFRSITGAFFDDYDTSVFFPPVVQRQIANMNLLTLFIFLRRRKLVYWA</sequence>
<organism evidence="2 3">
    <name type="scientific">Candidatus Minimicrobia vallesae</name>
    <dbReference type="NCBI Taxonomy" id="2841264"/>
    <lineage>
        <taxon>Bacteria</taxon>
        <taxon>Candidatus Saccharimonadota</taxon>
        <taxon>Candidatus Saccharimonadota incertae sedis</taxon>
        <taxon>Candidatus Minimicrobia</taxon>
    </lineage>
</organism>
<keyword evidence="2" id="KW-0328">Glycosyltransferase</keyword>
<dbReference type="GO" id="GO:0016757">
    <property type="term" value="F:glycosyltransferase activity"/>
    <property type="evidence" value="ECO:0007669"/>
    <property type="project" value="UniProtKB-KW"/>
</dbReference>
<dbReference type="Proteomes" id="UP000677117">
    <property type="component" value="Chromosome"/>
</dbReference>
<evidence type="ECO:0000313" key="2">
    <source>
        <dbReference type="EMBL" id="QWQ31723.1"/>
    </source>
</evidence>
<name>A0A8F1SAW9_9BACT</name>
<reference evidence="2" key="1">
    <citation type="submission" date="2021-06" db="EMBL/GenBank/DDBJ databases">
        <title>An adapted protocol for Saccharibacteria cultivation: two new species join this phylum of Candidate Phyla Radiations.</title>
        <authorList>
            <person name="Ibrahim A."/>
            <person name="Maatouk M."/>
            <person name="Raoult D."/>
            <person name="Bittar F."/>
        </authorList>
    </citation>
    <scope>NUCLEOTIDE SEQUENCE</scope>
    <source>
        <strain evidence="2">IHU2</strain>
    </source>
</reference>
<keyword evidence="3" id="KW-1185">Reference proteome</keyword>
<dbReference type="KEGG" id="mvl:KOY49_01820"/>
<gene>
    <name evidence="2" type="ORF">KOY49_01820</name>
</gene>
<dbReference type="EMBL" id="CP076459">
    <property type="protein sequence ID" value="QWQ31723.1"/>
    <property type="molecule type" value="Genomic_DNA"/>
</dbReference>
<dbReference type="SUPFAM" id="SSF53756">
    <property type="entry name" value="UDP-Glycosyltransferase/glycogen phosphorylase"/>
    <property type="match status" value="1"/>
</dbReference>
<dbReference type="RefSeq" id="WP_232736478.1">
    <property type="nucleotide sequence ID" value="NZ_CP076459.1"/>
</dbReference>
<dbReference type="AlphaFoldDB" id="A0A8F1SAW9"/>
<proteinExistence type="predicted"/>
<protein>
    <submittedName>
        <fullName evidence="2">Glycosyltransferase</fullName>
        <ecNumber evidence="2">2.4.-.-</ecNumber>
    </submittedName>
</protein>
<evidence type="ECO:0000313" key="3">
    <source>
        <dbReference type="Proteomes" id="UP000677117"/>
    </source>
</evidence>
<dbReference type="Gene3D" id="3.40.50.2000">
    <property type="entry name" value="Glycogen Phosphorylase B"/>
    <property type="match status" value="1"/>
</dbReference>
<keyword evidence="2" id="KW-0808">Transferase</keyword>
<dbReference type="InterPro" id="IPR028098">
    <property type="entry name" value="Glyco_trans_4-like_N"/>
</dbReference>